<feature type="binding site" evidence="8">
    <location>
        <position position="237"/>
    </location>
    <ligand>
        <name>hybrid [4Fe-2O-2S] cluster</name>
        <dbReference type="ChEBI" id="CHEBI:60519"/>
    </ligand>
</feature>
<dbReference type="InterPro" id="IPR010048">
    <property type="entry name" value="Hydroxylam_reduct"/>
</dbReference>
<dbReference type="NCBIfam" id="NF003658">
    <property type="entry name" value="PRK05290.1"/>
    <property type="match status" value="1"/>
</dbReference>
<comment type="subcellular location">
    <subcellularLocation>
        <location evidence="1 8">Cytoplasm</location>
    </subcellularLocation>
</comment>
<dbReference type="PANTHER" id="PTHR30109">
    <property type="entry name" value="HYDROXYLAMINE REDUCTASE"/>
    <property type="match status" value="1"/>
</dbReference>
<dbReference type="GO" id="GO:0050418">
    <property type="term" value="F:hydroxylamine reductase activity"/>
    <property type="evidence" value="ECO:0007669"/>
    <property type="project" value="UniProtKB-UniRule"/>
</dbReference>
<evidence type="ECO:0000313" key="10">
    <source>
        <dbReference type="Proteomes" id="UP000198870"/>
    </source>
</evidence>
<comment type="catalytic activity">
    <reaction evidence="7 8">
        <text>A + NH4(+) + H2O = hydroxylamine + AH2 + H(+)</text>
        <dbReference type="Rhea" id="RHEA:22052"/>
        <dbReference type="ChEBI" id="CHEBI:13193"/>
        <dbReference type="ChEBI" id="CHEBI:15377"/>
        <dbReference type="ChEBI" id="CHEBI:15378"/>
        <dbReference type="ChEBI" id="CHEBI:15429"/>
        <dbReference type="ChEBI" id="CHEBI:17499"/>
        <dbReference type="ChEBI" id="CHEBI:28938"/>
        <dbReference type="EC" id="1.7.99.1"/>
    </reaction>
</comment>
<dbReference type="FunFam" id="3.40.50.2030:FF:000001">
    <property type="entry name" value="Hydroxylamine reductase"/>
    <property type="match status" value="1"/>
</dbReference>
<comment type="cofactor">
    <cofactor evidence="8">
        <name>hybrid [4Fe-2O-2S] cluster</name>
        <dbReference type="ChEBI" id="CHEBI:60519"/>
    </cofactor>
    <text evidence="8">Binds 1 hybrid [4Fe-2O-2S] cluster.</text>
</comment>
<evidence type="ECO:0000256" key="5">
    <source>
        <dbReference type="ARBA" id="ARBA00023004"/>
    </source>
</evidence>
<comment type="cofactor">
    <cofactor evidence="8">
        <name>[4Fe-4S] cluster</name>
        <dbReference type="ChEBI" id="CHEBI:49883"/>
    </cofactor>
    <text evidence="8">Binds 1 [4Fe-4S] cluster.</text>
</comment>
<dbReference type="GO" id="GO:0046872">
    <property type="term" value="F:metal ion binding"/>
    <property type="evidence" value="ECO:0007669"/>
    <property type="project" value="UniProtKB-KW"/>
</dbReference>
<dbReference type="FunFam" id="3.40.50.2030:FF:000002">
    <property type="entry name" value="Hydroxylamine reductase"/>
    <property type="match status" value="1"/>
</dbReference>
<dbReference type="InterPro" id="IPR016100">
    <property type="entry name" value="Prismane_a-bundle"/>
</dbReference>
<dbReference type="InterPro" id="IPR004137">
    <property type="entry name" value="HCP/CODH"/>
</dbReference>
<evidence type="ECO:0000256" key="4">
    <source>
        <dbReference type="ARBA" id="ARBA00023002"/>
    </source>
</evidence>
<dbReference type="STRING" id="419481.SAMN05216233_101457"/>
<evidence type="ECO:0000256" key="3">
    <source>
        <dbReference type="ARBA" id="ARBA00022723"/>
    </source>
</evidence>
<keyword evidence="2 8" id="KW-0963">Cytoplasm</keyword>
<feature type="binding site" evidence="8">
    <location>
        <position position="261"/>
    </location>
    <ligand>
        <name>hybrid [4Fe-2O-2S] cluster</name>
        <dbReference type="ChEBI" id="CHEBI:60519"/>
    </ligand>
</feature>
<feature type="binding site" evidence="8">
    <location>
        <position position="21"/>
    </location>
    <ligand>
        <name>[4Fe-4S] cluster</name>
        <dbReference type="ChEBI" id="CHEBI:49883"/>
    </ligand>
</feature>
<protein>
    <recommendedName>
        <fullName evidence="8">Hydroxylamine reductase</fullName>
        <ecNumber evidence="8">1.7.99.1</ecNumber>
    </recommendedName>
    <alternativeName>
        <fullName evidence="8">Hybrid-cluster protein</fullName>
        <shortName evidence="8">HCP</shortName>
    </alternativeName>
    <alternativeName>
        <fullName evidence="8">Prismane protein</fullName>
    </alternativeName>
</protein>
<feature type="binding site" evidence="8">
    <location>
        <position position="305"/>
    </location>
    <ligand>
        <name>hybrid [4Fe-2O-2S] cluster</name>
        <dbReference type="ChEBI" id="CHEBI:60519"/>
    </ligand>
</feature>
<dbReference type="HAMAP" id="MF_00069">
    <property type="entry name" value="Hydroxylam_reduct"/>
    <property type="match status" value="1"/>
</dbReference>
<dbReference type="Proteomes" id="UP000198870">
    <property type="component" value="Unassembled WGS sequence"/>
</dbReference>
<evidence type="ECO:0000256" key="7">
    <source>
        <dbReference type="ARBA" id="ARBA00051350"/>
    </source>
</evidence>
<evidence type="ECO:0000313" key="9">
    <source>
        <dbReference type="EMBL" id="SCX81485.1"/>
    </source>
</evidence>
<dbReference type="GO" id="GO:0042542">
    <property type="term" value="P:response to hydrogen peroxide"/>
    <property type="evidence" value="ECO:0007669"/>
    <property type="project" value="TreeGrafter"/>
</dbReference>
<dbReference type="CDD" id="cd01914">
    <property type="entry name" value="HCP"/>
    <property type="match status" value="1"/>
</dbReference>
<feature type="binding site" evidence="8">
    <location>
        <position position="446"/>
    </location>
    <ligand>
        <name>hybrid [4Fe-2O-2S] cluster</name>
        <dbReference type="ChEBI" id="CHEBI:60519"/>
    </ligand>
</feature>
<keyword evidence="8" id="KW-0004">4Fe-4S</keyword>
<gene>
    <name evidence="8" type="primary">hcp</name>
    <name evidence="9" type="ORF">SAMN05216233_101457</name>
</gene>
<feature type="binding site" evidence="8">
    <location>
        <position position="3"/>
    </location>
    <ligand>
        <name>[4Fe-4S] cluster</name>
        <dbReference type="ChEBI" id="CHEBI:49883"/>
    </ligand>
</feature>
<feature type="binding site" evidence="8">
    <location>
        <position position="6"/>
    </location>
    <ligand>
        <name>[4Fe-4S] cluster</name>
        <dbReference type="ChEBI" id="CHEBI:49883"/>
    </ligand>
</feature>
<dbReference type="EMBL" id="FMUX01000001">
    <property type="protein sequence ID" value="SCX81485.1"/>
    <property type="molecule type" value="Genomic_DNA"/>
</dbReference>
<dbReference type="EC" id="1.7.99.1" evidence="8"/>
<dbReference type="GO" id="GO:0004601">
    <property type="term" value="F:peroxidase activity"/>
    <property type="evidence" value="ECO:0007669"/>
    <property type="project" value="TreeGrafter"/>
</dbReference>
<dbReference type="OrthoDB" id="9761526at2"/>
<keyword evidence="6 8" id="KW-0411">Iron-sulfur</keyword>
<name>A0A1G5AU95_9BACT</name>
<comment type="similarity">
    <text evidence="8">Belongs to the HCP family.</text>
</comment>
<keyword evidence="4 8" id="KW-0560">Oxidoreductase</keyword>
<dbReference type="InterPro" id="IPR011254">
    <property type="entry name" value="Prismane-like_sf"/>
</dbReference>
<dbReference type="NCBIfam" id="TIGR01703">
    <property type="entry name" value="hybrid_clust"/>
    <property type="match status" value="1"/>
</dbReference>
<dbReference type="PIRSF" id="PIRSF000076">
    <property type="entry name" value="HCP"/>
    <property type="match status" value="1"/>
</dbReference>
<reference evidence="9 10" key="1">
    <citation type="submission" date="2016-10" db="EMBL/GenBank/DDBJ databases">
        <authorList>
            <person name="de Groot N.N."/>
        </authorList>
    </citation>
    <scope>NUCLEOTIDE SEQUENCE [LARGE SCALE GENOMIC DNA]</scope>
    <source>
        <strain evidence="9 10">AA1</strain>
    </source>
</reference>
<dbReference type="Gene3D" id="3.40.50.2030">
    <property type="match status" value="2"/>
</dbReference>
<feature type="binding site" description="via persulfide group" evidence="8">
    <location>
        <position position="393"/>
    </location>
    <ligand>
        <name>hybrid [4Fe-2O-2S] cluster</name>
        <dbReference type="ChEBI" id="CHEBI:60519"/>
    </ligand>
</feature>
<dbReference type="GO" id="GO:0051539">
    <property type="term" value="F:4 iron, 4 sulfur cluster binding"/>
    <property type="evidence" value="ECO:0007669"/>
    <property type="project" value="UniProtKB-KW"/>
</dbReference>
<dbReference type="RefSeq" id="WP_092207761.1">
    <property type="nucleotide sequence ID" value="NZ_FMUX01000001.1"/>
</dbReference>
<feature type="binding site" evidence="8">
    <location>
        <position position="480"/>
    </location>
    <ligand>
        <name>hybrid [4Fe-2O-2S] cluster</name>
        <dbReference type="ChEBI" id="CHEBI:60519"/>
    </ligand>
</feature>
<evidence type="ECO:0000256" key="2">
    <source>
        <dbReference type="ARBA" id="ARBA00022490"/>
    </source>
</evidence>
<evidence type="ECO:0000256" key="1">
    <source>
        <dbReference type="ARBA" id="ARBA00004496"/>
    </source>
</evidence>
<organism evidence="9 10">
    <name type="scientific">Desulfoluna spongiiphila</name>
    <dbReference type="NCBI Taxonomy" id="419481"/>
    <lineage>
        <taxon>Bacteria</taxon>
        <taxon>Pseudomonadati</taxon>
        <taxon>Thermodesulfobacteriota</taxon>
        <taxon>Desulfobacteria</taxon>
        <taxon>Desulfobacterales</taxon>
        <taxon>Desulfolunaceae</taxon>
        <taxon>Desulfoluna</taxon>
    </lineage>
</organism>
<dbReference type="FunFam" id="1.20.1270.20:FF:000001">
    <property type="entry name" value="Hydroxylamine reductase"/>
    <property type="match status" value="1"/>
</dbReference>
<dbReference type="GO" id="GO:0005737">
    <property type="term" value="C:cytoplasm"/>
    <property type="evidence" value="ECO:0007669"/>
    <property type="project" value="UniProtKB-SubCell"/>
</dbReference>
<sequence length="537" mass="57604">MFCFQCEQTAKGTGCTKIGVCGKQPEVAALQDLLIHALKGLSLYAVKAAEMGHRDEKMDLFTCEAVFSTLTNVDFDPARFVELIAECEAYTKALKEKTGLSLEGASCTCAGKSQAELVALGEGVGIKADPTLDEDILSLRELLVYGLKGLAAYADHAAILGQKDPAVFAFIYEALAATLDSTLGVNDLVGLCLKCGEVNIRAMELLDAGNTGTYGHPVPTVVPLGAKAGKAILVSGHDLKDLDLLLKQTEGKGINIYTHGEMLPCHGYPELKKYDHFYGHYGTAWQNQAKEFDAFPGSILMTTNCIQKPKETYNDRIFTTGLVGWPGVSHIGDDKDFTPVIEKALASEGFPADTDKDTVMVGFARNAVLGVADKIIDAVKGGAIRHFFLVGGCDGAKPGRNYYTDMVEQIPQDCVVLTLACGKFRFFDKKLGDIGGIPRLLDVGQCNDAYSAVRIAMALADAFDCGVNDLPLSFILSWYEQKACVILLSLLHLGIKDIKLGPSLPAFISPNVLNVLVENFNIAPTGTVEDDLKAALG</sequence>
<feature type="modified residue" description="Cysteine persulfide" evidence="8">
    <location>
        <position position="393"/>
    </location>
</feature>
<comment type="function">
    <text evidence="8">Catalyzes the reduction of hydroxylamine to form NH(3) and H(2)O.</text>
</comment>
<dbReference type="Pfam" id="PF03063">
    <property type="entry name" value="Prismane"/>
    <property type="match status" value="1"/>
</dbReference>
<feature type="binding site" evidence="8">
    <location>
        <position position="482"/>
    </location>
    <ligand>
        <name>hybrid [4Fe-2O-2S] cluster</name>
        <dbReference type="ChEBI" id="CHEBI:60519"/>
    </ligand>
</feature>
<evidence type="ECO:0000256" key="6">
    <source>
        <dbReference type="ARBA" id="ARBA00023014"/>
    </source>
</evidence>
<keyword evidence="5 8" id="KW-0408">Iron</keyword>
<dbReference type="AlphaFoldDB" id="A0A1G5AU95"/>
<dbReference type="Gene3D" id="1.20.1270.20">
    <property type="match status" value="2"/>
</dbReference>
<dbReference type="PANTHER" id="PTHR30109:SF0">
    <property type="entry name" value="HYDROXYLAMINE REDUCTASE"/>
    <property type="match status" value="1"/>
</dbReference>
<dbReference type="InterPro" id="IPR016099">
    <property type="entry name" value="Prismane-like_a/b-sand"/>
</dbReference>
<feature type="binding site" evidence="8">
    <location>
        <position position="421"/>
    </location>
    <ligand>
        <name>hybrid [4Fe-2O-2S] cluster</name>
        <dbReference type="ChEBI" id="CHEBI:60519"/>
    </ligand>
</feature>
<dbReference type="SUPFAM" id="SSF56821">
    <property type="entry name" value="Prismane protein-like"/>
    <property type="match status" value="1"/>
</dbReference>
<feature type="binding site" evidence="8">
    <location>
        <position position="15"/>
    </location>
    <ligand>
        <name>[4Fe-4S] cluster</name>
        <dbReference type="ChEBI" id="CHEBI:49883"/>
    </ligand>
</feature>
<accession>A0A1G5AU95</accession>
<evidence type="ECO:0000256" key="8">
    <source>
        <dbReference type="HAMAP-Rule" id="MF_00069"/>
    </source>
</evidence>
<proteinExistence type="inferred from homology"/>
<keyword evidence="10" id="KW-1185">Reference proteome</keyword>
<keyword evidence="3 8" id="KW-0479">Metal-binding</keyword>